<evidence type="ECO:0000256" key="2">
    <source>
        <dbReference type="ARBA" id="ARBA00022448"/>
    </source>
</evidence>
<comment type="caution">
    <text evidence="7">The sequence shown here is derived from an EMBL/GenBank/DDBJ whole genome shotgun (WGS) entry which is preliminary data.</text>
</comment>
<dbReference type="InterPro" id="IPR008254">
    <property type="entry name" value="Flavodoxin/NO_synth"/>
</dbReference>
<keyword evidence="4" id="KW-0288">FMN</keyword>
<keyword evidence="3" id="KW-0285">Flavoprotein</keyword>
<reference evidence="7" key="1">
    <citation type="submission" date="2019-08" db="EMBL/GenBank/DDBJ databases">
        <authorList>
            <person name="Kucharzyk K."/>
            <person name="Murdoch R.W."/>
            <person name="Higgins S."/>
            <person name="Loffler F."/>
        </authorList>
    </citation>
    <scope>NUCLEOTIDE SEQUENCE</scope>
</reference>
<dbReference type="PROSITE" id="PS00201">
    <property type="entry name" value="FLAVODOXIN"/>
    <property type="match status" value="1"/>
</dbReference>
<dbReference type="EMBL" id="VSSQ01026501">
    <property type="protein sequence ID" value="MPM75250.1"/>
    <property type="molecule type" value="Genomic_DNA"/>
</dbReference>
<dbReference type="NCBIfam" id="TIGR01753">
    <property type="entry name" value="flav_short"/>
    <property type="match status" value="1"/>
</dbReference>
<dbReference type="GO" id="GO:0010181">
    <property type="term" value="F:FMN binding"/>
    <property type="evidence" value="ECO:0007669"/>
    <property type="project" value="InterPro"/>
</dbReference>
<evidence type="ECO:0000256" key="5">
    <source>
        <dbReference type="ARBA" id="ARBA00022982"/>
    </source>
</evidence>
<protein>
    <submittedName>
        <fullName evidence="7">Flavodoxin</fullName>
    </submittedName>
</protein>
<keyword evidence="5" id="KW-0249">Electron transport</keyword>
<name>A0A645CEC6_9ZZZZ</name>
<evidence type="ECO:0000256" key="3">
    <source>
        <dbReference type="ARBA" id="ARBA00022630"/>
    </source>
</evidence>
<accession>A0A645CEC6</accession>
<dbReference type="Pfam" id="PF00258">
    <property type="entry name" value="Flavodoxin_1"/>
    <property type="match status" value="1"/>
</dbReference>
<dbReference type="Gene3D" id="3.40.50.360">
    <property type="match status" value="1"/>
</dbReference>
<dbReference type="InterPro" id="IPR010087">
    <property type="entry name" value="Flav_short"/>
</dbReference>
<keyword evidence="2" id="KW-0813">Transport</keyword>
<comment type="cofactor">
    <cofactor evidence="1">
        <name>FMN</name>
        <dbReference type="ChEBI" id="CHEBI:58210"/>
    </cofactor>
</comment>
<feature type="domain" description="Flavodoxin-like" evidence="6">
    <location>
        <begin position="4"/>
        <end position="140"/>
    </location>
</feature>
<evidence type="ECO:0000256" key="1">
    <source>
        <dbReference type="ARBA" id="ARBA00001917"/>
    </source>
</evidence>
<dbReference type="InterPro" id="IPR029039">
    <property type="entry name" value="Flavoprotein-like_sf"/>
</dbReference>
<proteinExistence type="predicted"/>
<organism evidence="7">
    <name type="scientific">bioreactor metagenome</name>
    <dbReference type="NCBI Taxonomy" id="1076179"/>
    <lineage>
        <taxon>unclassified sequences</taxon>
        <taxon>metagenomes</taxon>
        <taxon>ecological metagenomes</taxon>
    </lineage>
</organism>
<dbReference type="PROSITE" id="PS50902">
    <property type="entry name" value="FLAVODOXIN_LIKE"/>
    <property type="match status" value="1"/>
</dbReference>
<dbReference type="InterPro" id="IPR001226">
    <property type="entry name" value="Flavodoxin_CS"/>
</dbReference>
<evidence type="ECO:0000313" key="7">
    <source>
        <dbReference type="EMBL" id="MPM75250.1"/>
    </source>
</evidence>
<dbReference type="GO" id="GO:0009055">
    <property type="term" value="F:electron transfer activity"/>
    <property type="evidence" value="ECO:0007669"/>
    <property type="project" value="InterPro"/>
</dbReference>
<dbReference type="AlphaFoldDB" id="A0A645CEC6"/>
<gene>
    <name evidence="7" type="ORF">SDC9_122242</name>
</gene>
<evidence type="ECO:0000256" key="4">
    <source>
        <dbReference type="ARBA" id="ARBA00022643"/>
    </source>
</evidence>
<dbReference type="SUPFAM" id="SSF52218">
    <property type="entry name" value="Flavoproteins"/>
    <property type="match status" value="1"/>
</dbReference>
<evidence type="ECO:0000259" key="6">
    <source>
        <dbReference type="PROSITE" id="PS50902"/>
    </source>
</evidence>
<sequence>MKKIAVVYYSGTGNTEALANALVEGAQESGASVKVISAGMFSSDMLDSYDAFAFGCPAMGSEALEDEVFEPMFESLLEHLAGRKVALFGSYGWGDGEWMRLWKETTVESGAILAAEPVIALDTPDQNALEEAKALGVALAR</sequence>